<organism evidence="2 3">
    <name type="scientific">Rhizomicrobium electricum</name>
    <dbReference type="NCBI Taxonomy" id="480070"/>
    <lineage>
        <taxon>Bacteria</taxon>
        <taxon>Pseudomonadati</taxon>
        <taxon>Pseudomonadota</taxon>
        <taxon>Alphaproteobacteria</taxon>
        <taxon>Micropepsales</taxon>
        <taxon>Micropepsaceae</taxon>
        <taxon>Rhizomicrobium</taxon>
    </lineage>
</organism>
<feature type="domain" description="Beta-lactamase-related" evidence="1">
    <location>
        <begin position="22"/>
        <end position="383"/>
    </location>
</feature>
<protein>
    <submittedName>
        <fullName evidence="2">Serine hydrolase domain-containing protein</fullName>
    </submittedName>
</protein>
<accession>A0ABP3QBL1</accession>
<dbReference type="Proteomes" id="UP001499951">
    <property type="component" value="Unassembled WGS sequence"/>
</dbReference>
<dbReference type="InterPro" id="IPR050789">
    <property type="entry name" value="Diverse_Enzym_Activities"/>
</dbReference>
<evidence type="ECO:0000259" key="1">
    <source>
        <dbReference type="Pfam" id="PF00144"/>
    </source>
</evidence>
<evidence type="ECO:0000313" key="3">
    <source>
        <dbReference type="Proteomes" id="UP001499951"/>
    </source>
</evidence>
<proteinExistence type="predicted"/>
<keyword evidence="2" id="KW-0378">Hydrolase</keyword>
<gene>
    <name evidence="2" type="ORF">GCM10008942_35800</name>
</gene>
<sequence length="425" mass="47041">MNPFRHSGLSSTKLAAIRPELQRFIDRGELAGVVTLVSHHGDIVSADALGWSNLEERVPMQQDTLFRIASMTKPVTSVAALMLIEEGKLALDAPVTRWVPELGRRRVLKDPAGPLDDTVPAHREITIEDLMTHRSGISYGFLCDGPIKAAYDAAIDDPAMNRLTPDEWLAGLGTLPLVCQPGERFQYGQSSDVLGFLIGRVEGKPFREVLRERIFAPLGMSDTDFWLPQSKRHRLASVYRYDAKSDRLTKVDLPMYDKPPAYTPGGSGLISSAPDFHRFARMLLNEGVLDGVRLLKPETVRLMRTNRLTPEQRKLPFLGMPLWQKSGFGLGFALIEDPIDNVYGCGRAGSMNWPGIFGTWWQADPVEDIVMLYFIQHQVPVTADSGATIATGRGAAGRRGLPIFQHGVYAALGHQEEDTLEGAER</sequence>
<dbReference type="Gene3D" id="3.40.710.10">
    <property type="entry name" value="DD-peptidase/beta-lactamase superfamily"/>
    <property type="match status" value="1"/>
</dbReference>
<name>A0ABP3QBL1_9PROT</name>
<dbReference type="PANTHER" id="PTHR43283:SF3">
    <property type="entry name" value="BETA-LACTAMASE FAMILY PROTEIN (AFU_ORTHOLOGUE AFUA_5G07500)"/>
    <property type="match status" value="1"/>
</dbReference>
<dbReference type="InterPro" id="IPR001466">
    <property type="entry name" value="Beta-lactam-related"/>
</dbReference>
<reference evidence="3" key="1">
    <citation type="journal article" date="2019" name="Int. J. Syst. Evol. Microbiol.">
        <title>The Global Catalogue of Microorganisms (GCM) 10K type strain sequencing project: providing services to taxonomists for standard genome sequencing and annotation.</title>
        <authorList>
            <consortium name="The Broad Institute Genomics Platform"/>
            <consortium name="The Broad Institute Genome Sequencing Center for Infectious Disease"/>
            <person name="Wu L."/>
            <person name="Ma J."/>
        </authorList>
    </citation>
    <scope>NUCLEOTIDE SEQUENCE [LARGE SCALE GENOMIC DNA]</scope>
    <source>
        <strain evidence="3">JCM 15089</strain>
    </source>
</reference>
<dbReference type="InterPro" id="IPR012338">
    <property type="entry name" value="Beta-lactam/transpept-like"/>
</dbReference>
<dbReference type="EMBL" id="BAAADD010000010">
    <property type="protein sequence ID" value="GAA0583712.1"/>
    <property type="molecule type" value="Genomic_DNA"/>
</dbReference>
<dbReference type="PANTHER" id="PTHR43283">
    <property type="entry name" value="BETA-LACTAMASE-RELATED"/>
    <property type="match status" value="1"/>
</dbReference>
<dbReference type="SUPFAM" id="SSF56601">
    <property type="entry name" value="beta-lactamase/transpeptidase-like"/>
    <property type="match status" value="1"/>
</dbReference>
<keyword evidence="3" id="KW-1185">Reference proteome</keyword>
<dbReference type="GO" id="GO:0016787">
    <property type="term" value="F:hydrolase activity"/>
    <property type="evidence" value="ECO:0007669"/>
    <property type="project" value="UniProtKB-KW"/>
</dbReference>
<comment type="caution">
    <text evidence="2">The sequence shown here is derived from an EMBL/GenBank/DDBJ whole genome shotgun (WGS) entry which is preliminary data.</text>
</comment>
<evidence type="ECO:0000313" key="2">
    <source>
        <dbReference type="EMBL" id="GAA0583712.1"/>
    </source>
</evidence>
<dbReference type="RefSeq" id="WP_166937107.1">
    <property type="nucleotide sequence ID" value="NZ_BAAADD010000010.1"/>
</dbReference>
<dbReference type="Pfam" id="PF00144">
    <property type="entry name" value="Beta-lactamase"/>
    <property type="match status" value="1"/>
</dbReference>